<dbReference type="AlphaFoldDB" id="A0A9D4US53"/>
<reference evidence="1" key="1">
    <citation type="submission" date="2021-01" db="EMBL/GenBank/DDBJ databases">
        <title>Adiantum capillus-veneris genome.</title>
        <authorList>
            <person name="Fang Y."/>
            <person name="Liao Q."/>
        </authorList>
    </citation>
    <scope>NUCLEOTIDE SEQUENCE</scope>
    <source>
        <strain evidence="1">H3</strain>
        <tissue evidence="1">Leaf</tissue>
    </source>
</reference>
<protein>
    <submittedName>
        <fullName evidence="1">Uncharacterized protein</fullName>
    </submittedName>
</protein>
<evidence type="ECO:0000313" key="2">
    <source>
        <dbReference type="Proteomes" id="UP000886520"/>
    </source>
</evidence>
<organism evidence="1 2">
    <name type="scientific">Adiantum capillus-veneris</name>
    <name type="common">Maidenhair fern</name>
    <dbReference type="NCBI Taxonomy" id="13818"/>
    <lineage>
        <taxon>Eukaryota</taxon>
        <taxon>Viridiplantae</taxon>
        <taxon>Streptophyta</taxon>
        <taxon>Embryophyta</taxon>
        <taxon>Tracheophyta</taxon>
        <taxon>Polypodiopsida</taxon>
        <taxon>Polypodiidae</taxon>
        <taxon>Polypodiales</taxon>
        <taxon>Pteridineae</taxon>
        <taxon>Pteridaceae</taxon>
        <taxon>Vittarioideae</taxon>
        <taxon>Adiantum</taxon>
    </lineage>
</organism>
<proteinExistence type="predicted"/>
<name>A0A9D4US53_ADICA</name>
<sequence>MFLTAKIDWQTPVKYYIIDEKFWHRVIFIFSNNLLLPMKRKKDFLRMVDIAEVMSPMELSGQPSITSYSIT</sequence>
<keyword evidence="2" id="KW-1185">Reference proteome</keyword>
<accession>A0A9D4US53</accession>
<comment type="caution">
    <text evidence="1">The sequence shown here is derived from an EMBL/GenBank/DDBJ whole genome shotgun (WGS) entry which is preliminary data.</text>
</comment>
<dbReference type="Proteomes" id="UP000886520">
    <property type="component" value="Chromosome 11"/>
</dbReference>
<dbReference type="EMBL" id="JABFUD020000011">
    <property type="protein sequence ID" value="KAI5073078.1"/>
    <property type="molecule type" value="Genomic_DNA"/>
</dbReference>
<gene>
    <name evidence="1" type="ORF">GOP47_0011091</name>
</gene>
<evidence type="ECO:0000313" key="1">
    <source>
        <dbReference type="EMBL" id="KAI5073078.1"/>
    </source>
</evidence>